<evidence type="ECO:0000313" key="5">
    <source>
        <dbReference type="EMBL" id="PPV14259.1"/>
    </source>
</evidence>
<proteinExistence type="predicted"/>
<gene>
    <name evidence="5" type="ORF">AWN73_14330</name>
</gene>
<evidence type="ECO:0000256" key="3">
    <source>
        <dbReference type="ARBA" id="ARBA00022729"/>
    </source>
</evidence>
<reference evidence="5 6" key="1">
    <citation type="submission" date="2016-01" db="EMBL/GenBank/DDBJ databases">
        <title>Characterization of the Clostridium difficile lineages that are prevalent in Hong Kong and China.</title>
        <authorList>
            <person name="Kwok J.S.-L."/>
            <person name="Lam W.-Y."/>
            <person name="Ip M."/>
            <person name="Chan T.-F."/>
            <person name="Hawkey P.M."/>
            <person name="Tsui S.K.-W."/>
        </authorList>
    </citation>
    <scope>NUCLEOTIDE SEQUENCE [LARGE SCALE GENOMIC DNA]</scope>
    <source>
        <strain evidence="5 6">300064</strain>
    </source>
</reference>
<evidence type="ECO:0000256" key="2">
    <source>
        <dbReference type="ARBA" id="ARBA00022525"/>
    </source>
</evidence>
<name>A0A2S7FA75_CLOBU</name>
<keyword evidence="2" id="KW-0964">Secreted</keyword>
<dbReference type="InterPro" id="IPR055372">
    <property type="entry name" value="CBM96"/>
</dbReference>
<protein>
    <recommendedName>
        <fullName evidence="4">Carbohydrate-binding module family 96 domain-containing protein</fullName>
    </recommendedName>
</protein>
<comment type="caution">
    <text evidence="5">The sequence shown here is derived from an EMBL/GenBank/DDBJ whole genome shotgun (WGS) entry which is preliminary data.</text>
</comment>
<evidence type="ECO:0000256" key="1">
    <source>
        <dbReference type="ARBA" id="ARBA00004613"/>
    </source>
</evidence>
<dbReference type="GO" id="GO:0005576">
    <property type="term" value="C:extracellular region"/>
    <property type="evidence" value="ECO:0007669"/>
    <property type="project" value="UniProtKB-SubCell"/>
</dbReference>
<dbReference type="NCBIfam" id="NF033679">
    <property type="entry name" value="DNRLRE_dom"/>
    <property type="match status" value="1"/>
</dbReference>
<feature type="domain" description="Carbohydrate-binding module family 96" evidence="4">
    <location>
        <begin position="8"/>
        <end position="172"/>
    </location>
</feature>
<dbReference type="Pfam" id="PF24517">
    <property type="entry name" value="CBM96"/>
    <property type="match status" value="1"/>
</dbReference>
<dbReference type="RefSeq" id="WP_043662059.1">
    <property type="nucleotide sequence ID" value="NZ_JSEG01000002.1"/>
</dbReference>
<keyword evidence="3" id="KW-0732">Signal</keyword>
<dbReference type="AlphaFoldDB" id="A0A2S7FA75"/>
<sequence>MGSILKINSLSTTYVDSGHSNNNFYECKNIYAGSFHKTSCSSVMFKSLIQFDLYNLESCPLEYAYLCLYVKDINSDTSYYSNNTLSVYKNLSHYDPKVVTWNTTPETDNVIHLNIASSEIGNYMKINITSFVNSWIKNDDNYGITIESGNFYSSLVKFASSCSEKPPLLFVEYKNPKFDYSIYDDYKTHSLR</sequence>
<dbReference type="Proteomes" id="UP000238081">
    <property type="component" value="Unassembled WGS sequence"/>
</dbReference>
<dbReference type="EMBL" id="LRDH01000110">
    <property type="protein sequence ID" value="PPV14259.1"/>
    <property type="molecule type" value="Genomic_DNA"/>
</dbReference>
<comment type="subcellular location">
    <subcellularLocation>
        <location evidence="1">Secreted</location>
    </subcellularLocation>
</comment>
<evidence type="ECO:0000259" key="4">
    <source>
        <dbReference type="Pfam" id="PF24517"/>
    </source>
</evidence>
<accession>A0A2S7FA75</accession>
<organism evidence="5 6">
    <name type="scientific">Clostridium butyricum</name>
    <dbReference type="NCBI Taxonomy" id="1492"/>
    <lineage>
        <taxon>Bacteria</taxon>
        <taxon>Bacillati</taxon>
        <taxon>Bacillota</taxon>
        <taxon>Clostridia</taxon>
        <taxon>Eubacteriales</taxon>
        <taxon>Clostridiaceae</taxon>
        <taxon>Clostridium</taxon>
    </lineage>
</organism>
<evidence type="ECO:0000313" key="6">
    <source>
        <dbReference type="Proteomes" id="UP000238081"/>
    </source>
</evidence>